<comment type="caution">
    <text evidence="4">The sequence shown here is derived from an EMBL/GenBank/DDBJ whole genome shotgun (WGS) entry which is preliminary data.</text>
</comment>
<name>A0AAV8VNB4_9CUCU</name>
<evidence type="ECO:0000313" key="4">
    <source>
        <dbReference type="EMBL" id="KAJ8915411.1"/>
    </source>
</evidence>
<dbReference type="Pfam" id="PF21787">
    <property type="entry name" value="TNP-like_RNaseH_N"/>
    <property type="match status" value="1"/>
</dbReference>
<dbReference type="InterPro" id="IPR048365">
    <property type="entry name" value="TNP-like_RNaseH_N"/>
</dbReference>
<protein>
    <recommendedName>
        <fullName evidence="6">Transposable element P transposase</fullName>
    </recommendedName>
</protein>
<accession>A0AAV8VNB4</accession>
<evidence type="ECO:0000259" key="3">
    <source>
        <dbReference type="Pfam" id="PF21789"/>
    </source>
</evidence>
<proteinExistence type="predicted"/>
<dbReference type="Proteomes" id="UP001159042">
    <property type="component" value="Unassembled WGS sequence"/>
</dbReference>
<dbReference type="AlphaFoldDB" id="A0AAV8VNB4"/>
<feature type="non-terminal residue" evidence="4">
    <location>
        <position position="1"/>
    </location>
</feature>
<dbReference type="InterPro" id="IPR048366">
    <property type="entry name" value="TNP-like_GBD"/>
</dbReference>
<dbReference type="EMBL" id="JANEYG010000054">
    <property type="protein sequence ID" value="KAJ8915411.1"/>
    <property type="molecule type" value="Genomic_DNA"/>
</dbReference>
<feature type="domain" description="Transposable element P transposase-like RNase H" evidence="1">
    <location>
        <begin position="153"/>
        <end position="269"/>
    </location>
</feature>
<dbReference type="InterPro" id="IPR048367">
    <property type="entry name" value="TNP-like_RNaseH_C"/>
</dbReference>
<feature type="domain" description="Transposable element P transposase-like GTP-binding insertion" evidence="2">
    <location>
        <begin position="309"/>
        <end position="418"/>
    </location>
</feature>
<sequence>NHPSGPSTASDHSYSENVKNDNFDFLLHTDKTGLLNEMGLKKSELNPRENFMYKAHLLENKGNQLKNNIKSLYEQGKFQIIEGELNDVTKNFINSQLRNFNKIPHAKRWTVDDKVLALSLYKRSPRLYRYLSAIFQFPSCKSLKTVMSQIPFETGINSTIFSHLQQKINNMNEANRCCSLIFDEMSLSPGFYYDANNQLIYGYEDLGHLGRINKQANHALVFMIRGLRKTWKQVVAYYFTSGTISAQALKQIIVHLISELQNIGLKCVIKVNKPVGITSVMCRNIINTSSYYFSVNGVPLRVVTIYDVSHLLKNTRNSLLRCNLTFQKDKVAKFQYIESSFNLDHQKRTYRQLSKMNPSYFNFKDSYMKMKNLAACIETWVAFKDLPSEAAFTAEFCHLIDSLFDSLNSSNLYSDDGKKYRCALTEESPHVEFWSEILQQMRNWQLIDISSGQNVTNQYSFIKGWQTTIKSVISLWNQLKNIDSFTFLFLRNLNQDPVENLFGVIRQHGVCNNNPTSPNKLNSNCLDDSCTPLADIKTLLAYNDLRAQKYWRAVHIFTMEPLLAVLVFNLPPPNKPDYHDKC</sequence>
<dbReference type="Pfam" id="PF21789">
    <property type="entry name" value="TNP-like_RNaseH_C"/>
    <property type="match status" value="1"/>
</dbReference>
<gene>
    <name evidence="4" type="ORF">NQ315_008300</name>
</gene>
<reference evidence="4 5" key="1">
    <citation type="journal article" date="2023" name="Insect Mol. Biol.">
        <title>Genome sequencing provides insights into the evolution of gene families encoding plant cell wall-degrading enzymes in longhorned beetles.</title>
        <authorList>
            <person name="Shin N.R."/>
            <person name="Okamura Y."/>
            <person name="Kirsch R."/>
            <person name="Pauchet Y."/>
        </authorList>
    </citation>
    <scope>NUCLEOTIDE SEQUENCE [LARGE SCALE GENOMIC DNA]</scope>
    <source>
        <strain evidence="4">EAD_L_NR</strain>
    </source>
</reference>
<feature type="domain" description="Transposable element P transposase-like RNase H C-terminal" evidence="3">
    <location>
        <begin position="493"/>
        <end position="517"/>
    </location>
</feature>
<evidence type="ECO:0008006" key="6">
    <source>
        <dbReference type="Google" id="ProtNLM"/>
    </source>
</evidence>
<evidence type="ECO:0000259" key="1">
    <source>
        <dbReference type="Pfam" id="PF21787"/>
    </source>
</evidence>
<dbReference type="Pfam" id="PF21788">
    <property type="entry name" value="TNP-like_GBD"/>
    <property type="match status" value="1"/>
</dbReference>
<evidence type="ECO:0000313" key="5">
    <source>
        <dbReference type="Proteomes" id="UP001159042"/>
    </source>
</evidence>
<evidence type="ECO:0000259" key="2">
    <source>
        <dbReference type="Pfam" id="PF21788"/>
    </source>
</evidence>
<organism evidence="4 5">
    <name type="scientific">Exocentrus adspersus</name>
    <dbReference type="NCBI Taxonomy" id="1586481"/>
    <lineage>
        <taxon>Eukaryota</taxon>
        <taxon>Metazoa</taxon>
        <taxon>Ecdysozoa</taxon>
        <taxon>Arthropoda</taxon>
        <taxon>Hexapoda</taxon>
        <taxon>Insecta</taxon>
        <taxon>Pterygota</taxon>
        <taxon>Neoptera</taxon>
        <taxon>Endopterygota</taxon>
        <taxon>Coleoptera</taxon>
        <taxon>Polyphaga</taxon>
        <taxon>Cucujiformia</taxon>
        <taxon>Chrysomeloidea</taxon>
        <taxon>Cerambycidae</taxon>
        <taxon>Lamiinae</taxon>
        <taxon>Acanthocinini</taxon>
        <taxon>Exocentrus</taxon>
    </lineage>
</organism>
<keyword evidence="5" id="KW-1185">Reference proteome</keyword>